<evidence type="ECO:0000256" key="4">
    <source>
        <dbReference type="ARBA" id="ARBA00022989"/>
    </source>
</evidence>
<dbReference type="InterPro" id="IPR032807">
    <property type="entry name" value="GNVR"/>
</dbReference>
<accession>A0ABT6U636</accession>
<organism evidence="9 10">
    <name type="scientific">Pseudoalteromonas shioyasakiensis</name>
    <dbReference type="NCBI Taxonomy" id="1190813"/>
    <lineage>
        <taxon>Bacteria</taxon>
        <taxon>Pseudomonadati</taxon>
        <taxon>Pseudomonadota</taxon>
        <taxon>Gammaproteobacteria</taxon>
        <taxon>Alteromonadales</taxon>
        <taxon>Pseudoalteromonadaceae</taxon>
        <taxon>Pseudoalteromonas</taxon>
    </lineage>
</organism>
<evidence type="ECO:0000256" key="5">
    <source>
        <dbReference type="ARBA" id="ARBA00023136"/>
    </source>
</evidence>
<dbReference type="Proteomes" id="UP001156974">
    <property type="component" value="Unassembled WGS sequence"/>
</dbReference>
<dbReference type="Pfam" id="PF13807">
    <property type="entry name" value="GNVR"/>
    <property type="match status" value="1"/>
</dbReference>
<dbReference type="InterPro" id="IPR003856">
    <property type="entry name" value="LPS_length_determ_N"/>
</dbReference>
<dbReference type="EMBL" id="JAKUMG010000018">
    <property type="protein sequence ID" value="MDI4671247.1"/>
    <property type="molecule type" value="Genomic_DNA"/>
</dbReference>
<gene>
    <name evidence="9" type="ORF">MKZ47_19455</name>
</gene>
<feature type="domain" description="Polysaccharide chain length determinant N-terminal" evidence="7">
    <location>
        <begin position="2"/>
        <end position="89"/>
    </location>
</feature>
<dbReference type="Pfam" id="PF02706">
    <property type="entry name" value="Wzz"/>
    <property type="match status" value="1"/>
</dbReference>
<reference evidence="9 10" key="1">
    <citation type="submission" date="2022-02" db="EMBL/GenBank/DDBJ databases">
        <title>Genome analysis of Beneficial Microorganisms for Coral consortium from Pocillopora damicornis.</title>
        <authorList>
            <person name="Rosado P.M."/>
            <person name="Cardoso P.M."/>
            <person name="Rosado J.G."/>
            <person name="Schultz J."/>
            <person name="Rocha U."/>
            <person name="Costa T.K."/>
            <person name="Peixoto R.S."/>
        </authorList>
    </citation>
    <scope>NUCLEOTIDE SEQUENCE [LARGE SCALE GENOMIC DNA]</scope>
    <source>
        <strain evidence="9 10">BMC5</strain>
    </source>
</reference>
<proteinExistence type="predicted"/>
<keyword evidence="5 6" id="KW-0472">Membrane</keyword>
<sequence>MKDKWLILFLTTAFSIVFLVLALYLPNKYKSDILLMPVTEQESNLAGLSSQLGGLASMAGINLGDQSNKTDLAIATLKSRTFLMEFIADTDIKVELLAVRKWDVVTGGYTYDEDVYDPNTKQWIRDVSPPKQAEPSLLEAYVYFVENLLEVEEDKETGFVRVTIKHISSVFAEEMVKKLIQRLDNKLRQDAEIEAEKSIEYLQGAILKAKNADLKSLLYTLVEQEFQKKMLTNVRETYAFKVIDNAVVAEDKYSPKRALLCIFGFILGVCFSLFIVFIKALKRPKEQE</sequence>
<evidence type="ECO:0000259" key="7">
    <source>
        <dbReference type="Pfam" id="PF02706"/>
    </source>
</evidence>
<keyword evidence="4 6" id="KW-1133">Transmembrane helix</keyword>
<evidence type="ECO:0000256" key="2">
    <source>
        <dbReference type="ARBA" id="ARBA00022475"/>
    </source>
</evidence>
<evidence type="ECO:0000256" key="1">
    <source>
        <dbReference type="ARBA" id="ARBA00004651"/>
    </source>
</evidence>
<evidence type="ECO:0000256" key="3">
    <source>
        <dbReference type="ARBA" id="ARBA00022692"/>
    </source>
</evidence>
<keyword evidence="2" id="KW-1003">Cell membrane</keyword>
<name>A0ABT6U636_9GAMM</name>
<keyword evidence="3 6" id="KW-0812">Transmembrane</keyword>
<dbReference type="PANTHER" id="PTHR32309">
    <property type="entry name" value="TYROSINE-PROTEIN KINASE"/>
    <property type="match status" value="1"/>
</dbReference>
<dbReference type="PANTHER" id="PTHR32309:SF13">
    <property type="entry name" value="FERRIC ENTEROBACTIN TRANSPORT PROTEIN FEPE"/>
    <property type="match status" value="1"/>
</dbReference>
<dbReference type="InterPro" id="IPR050445">
    <property type="entry name" value="Bact_polysacc_biosynth/exp"/>
</dbReference>
<evidence type="ECO:0000256" key="6">
    <source>
        <dbReference type="SAM" id="Phobius"/>
    </source>
</evidence>
<keyword evidence="10" id="KW-1185">Reference proteome</keyword>
<feature type="domain" description="Tyrosine-protein kinase G-rich" evidence="8">
    <location>
        <begin position="210"/>
        <end position="280"/>
    </location>
</feature>
<protein>
    <submittedName>
        <fullName evidence="9">Wzz/FepE/Etk N-terminal domain-containing protein</fullName>
    </submittedName>
</protein>
<evidence type="ECO:0000313" key="9">
    <source>
        <dbReference type="EMBL" id="MDI4671247.1"/>
    </source>
</evidence>
<evidence type="ECO:0000259" key="8">
    <source>
        <dbReference type="Pfam" id="PF13807"/>
    </source>
</evidence>
<evidence type="ECO:0000313" key="10">
    <source>
        <dbReference type="Proteomes" id="UP001156974"/>
    </source>
</evidence>
<comment type="subcellular location">
    <subcellularLocation>
        <location evidence="1">Cell membrane</location>
        <topology evidence="1">Multi-pass membrane protein</topology>
    </subcellularLocation>
</comment>
<comment type="caution">
    <text evidence="9">The sequence shown here is derived from an EMBL/GenBank/DDBJ whole genome shotgun (WGS) entry which is preliminary data.</text>
</comment>
<feature type="transmembrane region" description="Helical" evidence="6">
    <location>
        <begin position="6"/>
        <end position="26"/>
    </location>
</feature>
<feature type="transmembrane region" description="Helical" evidence="6">
    <location>
        <begin position="258"/>
        <end position="278"/>
    </location>
</feature>